<sequence length="581" mass="63756">MAGGKETPRQKMIGMMYLVLTALLALNVSKTILDAFVTFDNNIKDGTMTIAGQGTEAYQGIKEMTESDEAGRKKAALKYLPAADSIRELTSRKISILNEMRDLMLTKVGEDLSLIKTVTDEGTQYERTTYNLENVNSKDNYDVPMEVMVGPEIKNPQPNKEGMRLWNEMNGFRDDLVRILAEASSNEKEKFTFDTSREEGVSALDSAQIEERISKTYLDDRGIVKQIYSQLTKVEYADVHQGETKNIHWVGRSFDHAPIVAALATLSSIEQELRTAEAMALKHLRTKIGSSEYSFNKIQPLAFAGSNYFNQGDSIELKVMMAAYDEYQSPRVTWTNDSTKEAQELNVQYRDGKGYIKVKADGAGVKQLSGKIAIKKKNGTETVQPWSFNYEVGAPSGEISLPDMRILYIGYDNKVTGAASGYNSFNLKPGNNVGLTKSGDFWIAKPKSRGKASISIVGISGDKSVTLNTVEFEARPLPNPELKLGSIESGAEASKSALKAATRLFASYGPDVPLTGVKFDVQSWEVSVSGAPRPVKGQGASIAAAQSLLKQAPSGAIVQINTRVKGPDGVVRRRNMSFKIK</sequence>
<reference evidence="4 5" key="1">
    <citation type="submission" date="2016-10" db="EMBL/GenBank/DDBJ databases">
        <authorList>
            <person name="de Groot N.N."/>
        </authorList>
    </citation>
    <scope>NUCLEOTIDE SEQUENCE [LARGE SCALE GENOMIC DNA]</scope>
    <source>
        <strain evidence="4 5">CGMCC 1.7005</strain>
    </source>
</reference>
<evidence type="ECO:0000259" key="3">
    <source>
        <dbReference type="Pfam" id="PF21601"/>
    </source>
</evidence>
<keyword evidence="5" id="KW-1185">Reference proteome</keyword>
<evidence type="ECO:0000313" key="4">
    <source>
        <dbReference type="EMBL" id="SFT90118.1"/>
    </source>
</evidence>
<evidence type="ECO:0000313" key="5">
    <source>
        <dbReference type="Proteomes" id="UP000236454"/>
    </source>
</evidence>
<name>A0A1I7BSG1_9FLAO</name>
<dbReference type="Pfam" id="PF21601">
    <property type="entry name" value="GldM_2nd"/>
    <property type="match status" value="1"/>
</dbReference>
<accession>A0A1I7BSG1</accession>
<protein>
    <submittedName>
        <fullName evidence="4">Gliding motility-associated protein GldM</fullName>
    </submittedName>
</protein>
<dbReference type="Pfam" id="PF12080">
    <property type="entry name" value="GldM_4th"/>
    <property type="match status" value="1"/>
</dbReference>
<dbReference type="InterPro" id="IPR048405">
    <property type="entry name" value="GldM_Ig-like-1"/>
</dbReference>
<gene>
    <name evidence="4" type="ORF">SAMN05216474_3056</name>
</gene>
<feature type="domain" description="Gliding motility-associated protein GldM C-terminal" evidence="1">
    <location>
        <begin position="477"/>
        <end position="580"/>
    </location>
</feature>
<dbReference type="Proteomes" id="UP000236454">
    <property type="component" value="Unassembled WGS sequence"/>
</dbReference>
<dbReference type="STRING" id="477690.SAMN05216474_3056"/>
<organism evidence="4 5">
    <name type="scientific">Lishizhenia tianjinensis</name>
    <dbReference type="NCBI Taxonomy" id="477690"/>
    <lineage>
        <taxon>Bacteria</taxon>
        <taxon>Pseudomonadati</taxon>
        <taxon>Bacteroidota</taxon>
        <taxon>Flavobacteriia</taxon>
        <taxon>Flavobacteriales</taxon>
        <taxon>Crocinitomicaceae</taxon>
        <taxon>Lishizhenia</taxon>
    </lineage>
</organism>
<feature type="domain" description="Gliding motility-associated protein GldM first immunoglobulin-like" evidence="3">
    <location>
        <begin position="290"/>
        <end position="393"/>
    </location>
</feature>
<dbReference type="InterPro" id="IPR022720">
    <property type="entry name" value="Motility-assoc_prot_GldM_N"/>
</dbReference>
<dbReference type="Pfam" id="PF12081">
    <property type="entry name" value="GldM_1st"/>
    <property type="match status" value="2"/>
</dbReference>
<evidence type="ECO:0000259" key="1">
    <source>
        <dbReference type="Pfam" id="PF12080"/>
    </source>
</evidence>
<evidence type="ECO:0000259" key="2">
    <source>
        <dbReference type="Pfam" id="PF12081"/>
    </source>
</evidence>
<dbReference type="EMBL" id="FPAS01000006">
    <property type="protein sequence ID" value="SFT90118.1"/>
    <property type="molecule type" value="Genomic_DNA"/>
</dbReference>
<dbReference type="InterPro" id="IPR022719">
    <property type="entry name" value="Motility-assoc_prot_GldM_C"/>
</dbReference>
<feature type="domain" description="Gliding motility-associated protein GldM N-terminal" evidence="2">
    <location>
        <begin position="32"/>
        <end position="198"/>
    </location>
</feature>
<feature type="domain" description="Gliding motility-associated protein GldM N-terminal" evidence="2">
    <location>
        <begin position="232"/>
        <end position="284"/>
    </location>
</feature>
<dbReference type="OrthoDB" id="1490890at2"/>
<dbReference type="AlphaFoldDB" id="A0A1I7BSG1"/>
<dbReference type="RefSeq" id="WP_090252982.1">
    <property type="nucleotide sequence ID" value="NZ_FPAS01000006.1"/>
</dbReference>
<proteinExistence type="predicted"/>